<gene>
    <name evidence="6" type="primary">prmA</name>
    <name evidence="7" type="ORF">FRC53_05885</name>
</gene>
<feature type="binding site" evidence="6">
    <location>
        <position position="161"/>
    </location>
    <ligand>
        <name>S-adenosyl-L-methionine</name>
        <dbReference type="ChEBI" id="CHEBI:59789"/>
    </ligand>
</feature>
<dbReference type="HAMAP" id="MF_00735">
    <property type="entry name" value="Methyltr_PrmA"/>
    <property type="match status" value="1"/>
</dbReference>
<dbReference type="InterPro" id="IPR050078">
    <property type="entry name" value="Ribosomal_L11_MeTrfase_PrmA"/>
</dbReference>
<dbReference type="GO" id="GO:0032259">
    <property type="term" value="P:methylation"/>
    <property type="evidence" value="ECO:0007669"/>
    <property type="project" value="UniProtKB-KW"/>
</dbReference>
<dbReference type="Gene3D" id="3.40.50.150">
    <property type="entry name" value="Vaccinia Virus protein VP39"/>
    <property type="match status" value="1"/>
</dbReference>
<keyword evidence="4 6" id="KW-0808">Transferase</keyword>
<dbReference type="EC" id="2.1.1.-" evidence="6"/>
<evidence type="ECO:0000256" key="1">
    <source>
        <dbReference type="ARBA" id="ARBA00009741"/>
    </source>
</evidence>
<keyword evidence="2 6" id="KW-0963">Cytoplasm</keyword>
<evidence type="ECO:0000256" key="3">
    <source>
        <dbReference type="ARBA" id="ARBA00022603"/>
    </source>
</evidence>
<reference evidence="7" key="1">
    <citation type="journal article" date="2020" name="Appl. Environ. Microbiol.">
        <title>Medium-Chain Fatty Acid Synthesis by 'Candidatus Weimeria bifida' gen. nov., sp. nov., and 'Candidatus Pseudoramibacter fermentans' sp. nov.</title>
        <authorList>
            <person name="Scarborough M.J."/>
            <person name="Myers K.S."/>
            <person name="Donohue T.J."/>
            <person name="Noguera D.R."/>
        </authorList>
    </citation>
    <scope>NUCLEOTIDE SEQUENCE</scope>
    <source>
        <strain evidence="7">EUB1.1</strain>
    </source>
</reference>
<dbReference type="GO" id="GO:0005840">
    <property type="term" value="C:ribosome"/>
    <property type="evidence" value="ECO:0007669"/>
    <property type="project" value="UniProtKB-KW"/>
</dbReference>
<feature type="binding site" evidence="6">
    <location>
        <position position="204"/>
    </location>
    <ligand>
        <name>S-adenosyl-L-methionine</name>
        <dbReference type="ChEBI" id="CHEBI:59789"/>
    </ligand>
</feature>
<dbReference type="PIRSF" id="PIRSF000401">
    <property type="entry name" value="RPL11_MTase"/>
    <property type="match status" value="1"/>
</dbReference>
<dbReference type="Proteomes" id="UP000473648">
    <property type="component" value="Unassembled WGS sequence"/>
</dbReference>
<dbReference type="GO" id="GO:0008276">
    <property type="term" value="F:protein methyltransferase activity"/>
    <property type="evidence" value="ECO:0007669"/>
    <property type="project" value="UniProtKB-UniRule"/>
</dbReference>
<protein>
    <recommendedName>
        <fullName evidence="6">Ribosomal protein L11 methyltransferase</fullName>
        <shortName evidence="6">L11 Mtase</shortName>
        <ecNumber evidence="6">2.1.1.-</ecNumber>
    </recommendedName>
</protein>
<comment type="catalytic activity">
    <reaction evidence="6">
        <text>L-lysyl-[protein] + 3 S-adenosyl-L-methionine = N(6),N(6),N(6)-trimethyl-L-lysyl-[protein] + 3 S-adenosyl-L-homocysteine + 3 H(+)</text>
        <dbReference type="Rhea" id="RHEA:54192"/>
        <dbReference type="Rhea" id="RHEA-COMP:9752"/>
        <dbReference type="Rhea" id="RHEA-COMP:13826"/>
        <dbReference type="ChEBI" id="CHEBI:15378"/>
        <dbReference type="ChEBI" id="CHEBI:29969"/>
        <dbReference type="ChEBI" id="CHEBI:57856"/>
        <dbReference type="ChEBI" id="CHEBI:59789"/>
        <dbReference type="ChEBI" id="CHEBI:61961"/>
    </reaction>
</comment>
<keyword evidence="7" id="KW-0687">Ribonucleoprotein</keyword>
<feature type="binding site" evidence="6">
    <location>
        <position position="249"/>
    </location>
    <ligand>
        <name>S-adenosyl-L-methionine</name>
        <dbReference type="ChEBI" id="CHEBI:59789"/>
    </ligand>
</feature>
<comment type="caution">
    <text evidence="7">The sequence shown here is derived from an EMBL/GenBank/DDBJ whole genome shotgun (WGS) entry which is preliminary data.</text>
</comment>
<proteinExistence type="inferred from homology"/>
<evidence type="ECO:0000313" key="8">
    <source>
        <dbReference type="Proteomes" id="UP000473648"/>
    </source>
</evidence>
<dbReference type="AlphaFoldDB" id="A0A6L5GS95"/>
<evidence type="ECO:0000256" key="6">
    <source>
        <dbReference type="HAMAP-Rule" id="MF_00735"/>
    </source>
</evidence>
<comment type="subcellular location">
    <subcellularLocation>
        <location evidence="6">Cytoplasm</location>
    </subcellularLocation>
</comment>
<sequence length="315" mass="34971">MDWKAIEIIIKREAEDAVTNILYEAGLKGTAIESVENLIAVQDDPTINYFDQKILDFDPNISKITGYLPDDNDFNQKLDQIEHDIAQIRQFGLDPGDYQINVSSVKEEDWATAWQAFYKPTKIGDRVVIVPIWENYEPSGEEVVIKMDPGMAFGTGTHETTQLCTRALDKYVKDSDCVYDVGCGSGILSIIAAKLGAAKVIGVDVDPVAVDAAVADVQLNDLQDKVEIKEGDLLDVIPKDQQADLIVSNILAEVIIRLIDSIRMYLKEDGLFISSGIIEKYVDDVKNSLIAHGFEILEVDNQGEWYAVIAKKQGE</sequence>
<dbReference type="InterPro" id="IPR004498">
    <property type="entry name" value="Ribosomal_PrmA_MeTrfase"/>
</dbReference>
<feature type="binding site" evidence="6">
    <location>
        <position position="182"/>
    </location>
    <ligand>
        <name>S-adenosyl-L-methionine</name>
        <dbReference type="ChEBI" id="CHEBI:59789"/>
    </ligand>
</feature>
<evidence type="ECO:0000256" key="2">
    <source>
        <dbReference type="ARBA" id="ARBA00022490"/>
    </source>
</evidence>
<name>A0A6L5GS95_9FIRM</name>
<accession>A0A6L5GS95</accession>
<keyword evidence="5 6" id="KW-0949">S-adenosyl-L-methionine</keyword>
<comment type="function">
    <text evidence="6">Methylates ribosomal protein L11.</text>
</comment>
<dbReference type="PANTHER" id="PTHR43648">
    <property type="entry name" value="ELECTRON TRANSFER FLAVOPROTEIN BETA SUBUNIT LYSINE METHYLTRANSFERASE"/>
    <property type="match status" value="1"/>
</dbReference>
<dbReference type="GO" id="GO:0005737">
    <property type="term" value="C:cytoplasm"/>
    <property type="evidence" value="ECO:0007669"/>
    <property type="project" value="UniProtKB-SubCell"/>
</dbReference>
<dbReference type="SUPFAM" id="SSF53335">
    <property type="entry name" value="S-adenosyl-L-methionine-dependent methyltransferases"/>
    <property type="match status" value="1"/>
</dbReference>
<keyword evidence="7" id="KW-0689">Ribosomal protein</keyword>
<comment type="similarity">
    <text evidence="1 6">Belongs to the methyltransferase superfamily. PrmA family.</text>
</comment>
<dbReference type="InterPro" id="IPR029063">
    <property type="entry name" value="SAM-dependent_MTases_sf"/>
</dbReference>
<organism evidence="7 8">
    <name type="scientific">Candidatus Pseudoramibacter fermentans</name>
    <dbReference type="NCBI Taxonomy" id="2594427"/>
    <lineage>
        <taxon>Bacteria</taxon>
        <taxon>Bacillati</taxon>
        <taxon>Bacillota</taxon>
        <taxon>Clostridia</taxon>
        <taxon>Eubacteriales</taxon>
        <taxon>Eubacteriaceae</taxon>
        <taxon>Pseudoramibacter</taxon>
    </lineage>
</organism>
<dbReference type="NCBIfam" id="TIGR00406">
    <property type="entry name" value="prmA"/>
    <property type="match status" value="1"/>
</dbReference>
<dbReference type="CDD" id="cd02440">
    <property type="entry name" value="AdoMet_MTases"/>
    <property type="match status" value="1"/>
</dbReference>
<evidence type="ECO:0000256" key="5">
    <source>
        <dbReference type="ARBA" id="ARBA00022691"/>
    </source>
</evidence>
<keyword evidence="3 6" id="KW-0489">Methyltransferase</keyword>
<evidence type="ECO:0000313" key="7">
    <source>
        <dbReference type="EMBL" id="MQM72942.1"/>
    </source>
</evidence>
<keyword evidence="8" id="KW-1185">Reference proteome</keyword>
<dbReference type="Pfam" id="PF06325">
    <property type="entry name" value="PrmA"/>
    <property type="match status" value="1"/>
</dbReference>
<evidence type="ECO:0000256" key="4">
    <source>
        <dbReference type="ARBA" id="ARBA00022679"/>
    </source>
</evidence>
<dbReference type="PANTHER" id="PTHR43648:SF1">
    <property type="entry name" value="ELECTRON TRANSFER FLAVOPROTEIN BETA SUBUNIT LYSINE METHYLTRANSFERASE"/>
    <property type="match status" value="1"/>
</dbReference>
<dbReference type="EMBL" id="VOGB01000004">
    <property type="protein sequence ID" value="MQM72942.1"/>
    <property type="molecule type" value="Genomic_DNA"/>
</dbReference>